<sequence length="62" mass="6753">MTTHFISAEIAPQESAIKTCQAIEAELQKQGEPLRWAITHADAEKLHVEAVVTTVAEPITTP</sequence>
<dbReference type="AlphaFoldDB" id="A0A6J4VWZ5"/>
<dbReference type="EMBL" id="CADCWO010000218">
    <property type="protein sequence ID" value="CAA9587712.1"/>
    <property type="molecule type" value="Genomic_DNA"/>
</dbReference>
<protein>
    <submittedName>
        <fullName evidence="1">Uncharacterized protein</fullName>
    </submittedName>
</protein>
<organism evidence="1">
    <name type="scientific">uncultured Synechococcales cyanobacterium</name>
    <dbReference type="NCBI Taxonomy" id="1936017"/>
    <lineage>
        <taxon>Bacteria</taxon>
        <taxon>Bacillati</taxon>
        <taxon>Cyanobacteriota</taxon>
        <taxon>Cyanophyceae</taxon>
        <taxon>Synechococcales</taxon>
        <taxon>environmental samples</taxon>
    </lineage>
</organism>
<accession>A0A6J4VWZ5</accession>
<reference evidence="1" key="1">
    <citation type="submission" date="2020-02" db="EMBL/GenBank/DDBJ databases">
        <authorList>
            <person name="Meier V. D."/>
        </authorList>
    </citation>
    <scope>NUCLEOTIDE SEQUENCE</scope>
    <source>
        <strain evidence="1">AVDCRST_MAG81</strain>
    </source>
</reference>
<evidence type="ECO:0000313" key="1">
    <source>
        <dbReference type="EMBL" id="CAA9587712.1"/>
    </source>
</evidence>
<gene>
    <name evidence="1" type="ORF">AVDCRST_MAG81-4226</name>
</gene>
<name>A0A6J4VWZ5_9CYAN</name>
<proteinExistence type="predicted"/>